<evidence type="ECO:0000259" key="1">
    <source>
        <dbReference type="Pfam" id="PF02747"/>
    </source>
</evidence>
<proteinExistence type="predicted"/>
<dbReference type="Gene3D" id="3.70.10.10">
    <property type="match status" value="1"/>
</dbReference>
<dbReference type="Gramene" id="KXG27985">
    <property type="protein sequence ID" value="KXG27985"/>
    <property type="gene ID" value="SORBI_3005G071100"/>
</dbReference>
<dbReference type="eggNOG" id="KOG1636">
    <property type="taxonomic scope" value="Eukaryota"/>
</dbReference>
<dbReference type="InterPro" id="IPR000730">
    <property type="entry name" value="Pr_cel_nuc_antig"/>
</dbReference>
<dbReference type="EMBL" id="CM000764">
    <property type="protein sequence ID" value="KXG27985.1"/>
    <property type="molecule type" value="Genomic_DNA"/>
</dbReference>
<dbReference type="GO" id="GO:0030337">
    <property type="term" value="F:DNA polymerase processivity factor activity"/>
    <property type="evidence" value="ECO:0007669"/>
    <property type="project" value="InterPro"/>
</dbReference>
<sequence>MEINGVPIEIPEYPESEYLAIVRMPSAKFMRICKKLSSVGDRGDRDTVVIISVDKERVDFFTWGKAGTSTIFYTAGKPKEPTLIEEPILIEMKEKVSLTLDLST</sequence>
<gene>
    <name evidence="2" type="ORF">SORBI_3005G071100</name>
</gene>
<organism evidence="2 3">
    <name type="scientific">Sorghum bicolor</name>
    <name type="common">Sorghum</name>
    <name type="synonym">Sorghum vulgare</name>
    <dbReference type="NCBI Taxonomy" id="4558"/>
    <lineage>
        <taxon>Eukaryota</taxon>
        <taxon>Viridiplantae</taxon>
        <taxon>Streptophyta</taxon>
        <taxon>Embryophyta</taxon>
        <taxon>Tracheophyta</taxon>
        <taxon>Spermatophyta</taxon>
        <taxon>Magnoliopsida</taxon>
        <taxon>Liliopsida</taxon>
        <taxon>Poales</taxon>
        <taxon>Poaceae</taxon>
        <taxon>PACMAD clade</taxon>
        <taxon>Panicoideae</taxon>
        <taxon>Andropogonodae</taxon>
        <taxon>Andropogoneae</taxon>
        <taxon>Sorghinae</taxon>
        <taxon>Sorghum</taxon>
    </lineage>
</organism>
<dbReference type="Proteomes" id="UP000000768">
    <property type="component" value="Chromosome 5"/>
</dbReference>
<name>A0A1B6PQN5_SORBI</name>
<dbReference type="PANTHER" id="PTHR11352:SF0">
    <property type="entry name" value="PROLIFERATING CELL NUCLEAR ANTIGEN"/>
    <property type="match status" value="1"/>
</dbReference>
<dbReference type="ExpressionAtlas" id="A0A1B6PQN5">
    <property type="expression patterns" value="differential"/>
</dbReference>
<reference evidence="2 3" key="1">
    <citation type="journal article" date="2009" name="Nature">
        <title>The Sorghum bicolor genome and the diversification of grasses.</title>
        <authorList>
            <person name="Paterson A.H."/>
            <person name="Bowers J.E."/>
            <person name="Bruggmann R."/>
            <person name="Dubchak I."/>
            <person name="Grimwood J."/>
            <person name="Gundlach H."/>
            <person name="Haberer G."/>
            <person name="Hellsten U."/>
            <person name="Mitros T."/>
            <person name="Poliakov A."/>
            <person name="Schmutz J."/>
            <person name="Spannagl M."/>
            <person name="Tang H."/>
            <person name="Wang X."/>
            <person name="Wicker T."/>
            <person name="Bharti A.K."/>
            <person name="Chapman J."/>
            <person name="Feltus F.A."/>
            <person name="Gowik U."/>
            <person name="Grigoriev I.V."/>
            <person name="Lyons E."/>
            <person name="Maher C.A."/>
            <person name="Martis M."/>
            <person name="Narechania A."/>
            <person name="Otillar R.P."/>
            <person name="Penning B.W."/>
            <person name="Salamov A.A."/>
            <person name="Wang Y."/>
            <person name="Zhang L."/>
            <person name="Carpita N.C."/>
            <person name="Freeling M."/>
            <person name="Gingle A.R."/>
            <person name="Hash C.T."/>
            <person name="Keller B."/>
            <person name="Klein P."/>
            <person name="Kresovich S."/>
            <person name="McCann M.C."/>
            <person name="Ming R."/>
            <person name="Peterson D.G."/>
            <person name="Mehboob-ur-Rahman"/>
            <person name="Ware D."/>
            <person name="Westhoff P."/>
            <person name="Mayer K.F."/>
            <person name="Messing J."/>
            <person name="Rokhsar D.S."/>
        </authorList>
    </citation>
    <scope>NUCLEOTIDE SEQUENCE [LARGE SCALE GENOMIC DNA]</scope>
    <source>
        <strain evidence="3">cv. BTx623</strain>
    </source>
</reference>
<dbReference type="GO" id="GO:0006275">
    <property type="term" value="P:regulation of DNA replication"/>
    <property type="evidence" value="ECO:0007669"/>
    <property type="project" value="InterPro"/>
</dbReference>
<keyword evidence="3" id="KW-1185">Reference proteome</keyword>
<dbReference type="Gramene" id="KXG27982">
    <property type="protein sequence ID" value="KXG27982"/>
    <property type="gene ID" value="SORBI_3005G071100"/>
</dbReference>
<evidence type="ECO:0000313" key="2">
    <source>
        <dbReference type="EMBL" id="KXG27982.1"/>
    </source>
</evidence>
<dbReference type="InterPro" id="IPR046938">
    <property type="entry name" value="DNA_clamp_sf"/>
</dbReference>
<feature type="domain" description="Proliferating cell nuclear antigen PCNA C-terminal" evidence="1">
    <location>
        <begin position="14"/>
        <end position="101"/>
    </location>
</feature>
<dbReference type="EMBL" id="CM000764">
    <property type="protein sequence ID" value="KXG27982.1"/>
    <property type="molecule type" value="Genomic_DNA"/>
</dbReference>
<reference evidence="3" key="3">
    <citation type="journal article" date="2018" name="Plant J.">
        <title>The Sorghum bicolor reference genome: improved assembly, gene annotations, a transcriptome atlas, and signatures of genome organization.</title>
        <authorList>
            <person name="McCormick R.F."/>
            <person name="Truong S.K."/>
            <person name="Sreedasyam A."/>
            <person name="Jenkins J."/>
            <person name="Shu S."/>
            <person name="Sims D."/>
            <person name="Kennedy M."/>
            <person name="Amirebrahimi M."/>
            <person name="Weers B.D."/>
            <person name="McKinley B."/>
            <person name="Mattison A."/>
            <person name="Morishige D.T."/>
            <person name="Grimwood J."/>
            <person name="Schmutz J."/>
            <person name="Mullet J.E."/>
        </authorList>
    </citation>
    <scope>NUCLEOTIDE SEQUENCE [LARGE SCALE GENOMIC DNA]</scope>
    <source>
        <strain evidence="3">cv. BTx623</strain>
    </source>
</reference>
<dbReference type="AlphaFoldDB" id="A0A1B6PQN5"/>
<protein>
    <recommendedName>
        <fullName evidence="1">Proliferating cell nuclear antigen PCNA C-terminal domain-containing protein</fullName>
    </recommendedName>
</protein>
<dbReference type="GO" id="GO:0003677">
    <property type="term" value="F:DNA binding"/>
    <property type="evidence" value="ECO:0007669"/>
    <property type="project" value="InterPro"/>
</dbReference>
<dbReference type="SUPFAM" id="SSF55979">
    <property type="entry name" value="DNA clamp"/>
    <property type="match status" value="1"/>
</dbReference>
<dbReference type="STRING" id="4558.A0A1B6PQN5"/>
<accession>A0A1B6PQN5</accession>
<dbReference type="InParanoid" id="A0A1B6PQN5"/>
<evidence type="ECO:0000313" key="3">
    <source>
        <dbReference type="Proteomes" id="UP000000768"/>
    </source>
</evidence>
<dbReference type="PANTHER" id="PTHR11352">
    <property type="entry name" value="PROLIFERATING CELL NUCLEAR ANTIGEN"/>
    <property type="match status" value="1"/>
</dbReference>
<reference evidence="2" key="2">
    <citation type="submission" date="2017-02" db="EMBL/GenBank/DDBJ databases">
        <title>WGS assembly of Sorghum bicolor.</title>
        <authorList>
            <person name="Paterson A."/>
            <person name="Mullet J."/>
            <person name="Bowers J."/>
            <person name="Bruggmann R."/>
            <person name="Dubchak I."/>
            <person name="Grimwood J."/>
            <person name="Gundlach H."/>
            <person name="Haberer G."/>
            <person name="Hellsten U."/>
            <person name="Mitros T."/>
            <person name="Poliakov A."/>
            <person name="Schmutz J."/>
            <person name="Spannagl M."/>
            <person name="Tang H."/>
            <person name="Wang X."/>
            <person name="Wicker T."/>
            <person name="Bharti A."/>
            <person name="Chapman J."/>
            <person name="Feltus F."/>
            <person name="Gowik U."/>
            <person name="Grigoriev I."/>
            <person name="Lyons E."/>
            <person name="Maher C."/>
            <person name="Martis M."/>
            <person name="Narechania A."/>
            <person name="Otillar R."/>
            <person name="Penning B."/>
            <person name="Salamov A."/>
            <person name="Wang Y."/>
            <person name="Zhang L."/>
            <person name="Carpita N."/>
            <person name="Freeling M."/>
            <person name="Gingle A."/>
            <person name="Hash C."/>
            <person name="Keller B."/>
            <person name="Klein P."/>
            <person name="Kresovich S."/>
            <person name="Mccann M."/>
            <person name="Ming R."/>
            <person name="Peterson D."/>
            <person name="Rahman M."/>
            <person name="Ware D."/>
            <person name="Westhoff P."/>
            <person name="Mayer K."/>
            <person name="Messing J."/>
            <person name="Sims D."/>
            <person name="Jenkins J."/>
            <person name="Shu S."/>
            <person name="Rokhsar D."/>
        </authorList>
    </citation>
    <scope>NUCLEOTIDE SEQUENCE</scope>
</reference>
<dbReference type="InterPro" id="IPR022649">
    <property type="entry name" value="Pr_cel_nuc_antig_C"/>
</dbReference>
<dbReference type="Pfam" id="PF02747">
    <property type="entry name" value="PCNA_C"/>
    <property type="match status" value="1"/>
</dbReference>